<evidence type="ECO:0000256" key="2">
    <source>
        <dbReference type="SAM" id="SignalP"/>
    </source>
</evidence>
<proteinExistence type="predicted"/>
<feature type="chain" id="PRO_5043594973" evidence="2">
    <location>
        <begin position="31"/>
        <end position="97"/>
    </location>
</feature>
<sequence length="97" mass="10468">MRIQKGMKISRLNLLLIAILISCLLVVTHGKDEISTNEMVVASTPTNPTKMGKAGCDEEGSNGEKCKDGSERSGIISGSEDHNGLEVEDYIYTQSLP</sequence>
<accession>A0AAV1DN50</accession>
<name>A0AAV1DN50_OLDCO</name>
<feature type="region of interest" description="Disordered" evidence="1">
    <location>
        <begin position="43"/>
        <end position="81"/>
    </location>
</feature>
<evidence type="ECO:0000313" key="3">
    <source>
        <dbReference type="EMBL" id="CAI9109272.1"/>
    </source>
</evidence>
<protein>
    <submittedName>
        <fullName evidence="3">OLC1v1009065C1</fullName>
    </submittedName>
</protein>
<reference evidence="3" key="1">
    <citation type="submission" date="2023-03" db="EMBL/GenBank/DDBJ databases">
        <authorList>
            <person name="Julca I."/>
        </authorList>
    </citation>
    <scope>NUCLEOTIDE SEQUENCE</scope>
</reference>
<evidence type="ECO:0000313" key="4">
    <source>
        <dbReference type="Proteomes" id="UP001161247"/>
    </source>
</evidence>
<feature type="signal peptide" evidence="2">
    <location>
        <begin position="1"/>
        <end position="30"/>
    </location>
</feature>
<evidence type="ECO:0000256" key="1">
    <source>
        <dbReference type="SAM" id="MobiDB-lite"/>
    </source>
</evidence>
<keyword evidence="4" id="KW-1185">Reference proteome</keyword>
<gene>
    <name evidence="3" type="ORF">OLC1_LOCUS17206</name>
</gene>
<dbReference type="PROSITE" id="PS51257">
    <property type="entry name" value="PROKAR_LIPOPROTEIN"/>
    <property type="match status" value="1"/>
</dbReference>
<feature type="compositionally biased region" description="Basic and acidic residues" evidence="1">
    <location>
        <begin position="62"/>
        <end position="71"/>
    </location>
</feature>
<dbReference type="Proteomes" id="UP001161247">
    <property type="component" value="Chromosome 6"/>
</dbReference>
<dbReference type="AlphaFoldDB" id="A0AAV1DN50"/>
<dbReference type="EMBL" id="OX459123">
    <property type="protein sequence ID" value="CAI9109272.1"/>
    <property type="molecule type" value="Genomic_DNA"/>
</dbReference>
<keyword evidence="2" id="KW-0732">Signal</keyword>
<organism evidence="3 4">
    <name type="scientific">Oldenlandia corymbosa var. corymbosa</name>
    <dbReference type="NCBI Taxonomy" id="529605"/>
    <lineage>
        <taxon>Eukaryota</taxon>
        <taxon>Viridiplantae</taxon>
        <taxon>Streptophyta</taxon>
        <taxon>Embryophyta</taxon>
        <taxon>Tracheophyta</taxon>
        <taxon>Spermatophyta</taxon>
        <taxon>Magnoliopsida</taxon>
        <taxon>eudicotyledons</taxon>
        <taxon>Gunneridae</taxon>
        <taxon>Pentapetalae</taxon>
        <taxon>asterids</taxon>
        <taxon>lamiids</taxon>
        <taxon>Gentianales</taxon>
        <taxon>Rubiaceae</taxon>
        <taxon>Rubioideae</taxon>
        <taxon>Spermacoceae</taxon>
        <taxon>Hedyotis-Oldenlandia complex</taxon>
        <taxon>Oldenlandia</taxon>
    </lineage>
</organism>